<dbReference type="GO" id="GO:0006979">
    <property type="term" value="P:response to oxidative stress"/>
    <property type="evidence" value="ECO:0007669"/>
    <property type="project" value="InterPro"/>
</dbReference>
<dbReference type="InterPro" id="IPR052707">
    <property type="entry name" value="OsmC_Ohr_Peroxiredoxin"/>
</dbReference>
<dbReference type="SUPFAM" id="SSF82784">
    <property type="entry name" value="OsmC-like"/>
    <property type="match status" value="1"/>
</dbReference>
<dbReference type="InterPro" id="IPR036102">
    <property type="entry name" value="OsmC/Ohrsf"/>
</dbReference>
<dbReference type="Pfam" id="PF02566">
    <property type="entry name" value="OsmC"/>
    <property type="match status" value="1"/>
</dbReference>
<dbReference type="PANTHER" id="PTHR42830">
    <property type="entry name" value="OSMOTICALLY INDUCIBLE FAMILY PROTEIN"/>
    <property type="match status" value="1"/>
</dbReference>
<dbReference type="RefSeq" id="WP_343333549.1">
    <property type="nucleotide sequence ID" value="NZ_JAPOHD010000027.1"/>
</dbReference>
<dbReference type="InterPro" id="IPR019904">
    <property type="entry name" value="Peroxiredoxin_OsmC"/>
</dbReference>
<reference evidence="1" key="1">
    <citation type="submission" date="2022-11" db="EMBL/GenBank/DDBJ databases">
        <title>Marilongibacter aestuarii gen. nov., sp. nov., isolated from tidal flat sediment.</title>
        <authorList>
            <person name="Jiayan W."/>
        </authorList>
    </citation>
    <scope>NUCLEOTIDE SEQUENCE</scope>
    <source>
        <strain evidence="1">Z1-6</strain>
    </source>
</reference>
<comment type="caution">
    <text evidence="1">The sequence shown here is derived from an EMBL/GenBank/DDBJ whole genome shotgun (WGS) entry which is preliminary data.</text>
</comment>
<evidence type="ECO:0000313" key="1">
    <source>
        <dbReference type="EMBL" id="MCY1721217.1"/>
    </source>
</evidence>
<dbReference type="GO" id="GO:0004601">
    <property type="term" value="F:peroxidase activity"/>
    <property type="evidence" value="ECO:0007669"/>
    <property type="project" value="InterPro"/>
</dbReference>
<dbReference type="NCBIfam" id="TIGR03562">
    <property type="entry name" value="osmo_induc_OsmC"/>
    <property type="match status" value="1"/>
</dbReference>
<protein>
    <submittedName>
        <fullName evidence="1">OsmC family peroxiredoxin</fullName>
    </submittedName>
</protein>
<dbReference type="InterPro" id="IPR003718">
    <property type="entry name" value="OsmC/Ohr_fam"/>
</dbReference>
<keyword evidence="2" id="KW-1185">Reference proteome</keyword>
<dbReference type="Gene3D" id="3.30.300.20">
    <property type="match status" value="1"/>
</dbReference>
<sequence length="141" mass="14786">MTVRKVKSVWNGTLKDGSGKMDITGYSGPFTFATRFENAKGTNPEELVGAAQSGCYSMFLSALISGEGLNPESIETSASVTLGELDGGPAITNIKLETVVKCEGLSQEKFAELSVAAKEKCPISRLYAGGTASIELDAKLV</sequence>
<proteinExistence type="predicted"/>
<name>A0A9X3F7I8_9BACT</name>
<dbReference type="Proteomes" id="UP001145087">
    <property type="component" value="Unassembled WGS sequence"/>
</dbReference>
<gene>
    <name evidence="1" type="ORF">OU798_12740</name>
</gene>
<dbReference type="InterPro" id="IPR015946">
    <property type="entry name" value="KH_dom-like_a/b"/>
</dbReference>
<dbReference type="AlphaFoldDB" id="A0A9X3F7I8"/>
<dbReference type="PANTHER" id="PTHR42830:SF1">
    <property type="entry name" value="OSMOTICALLY INDUCIBLE FAMILY PROTEIN"/>
    <property type="match status" value="1"/>
</dbReference>
<dbReference type="EMBL" id="JAPOHD010000027">
    <property type="protein sequence ID" value="MCY1721217.1"/>
    <property type="molecule type" value="Genomic_DNA"/>
</dbReference>
<organism evidence="1 2">
    <name type="scientific">Draconibacterium aestuarii</name>
    <dbReference type="NCBI Taxonomy" id="2998507"/>
    <lineage>
        <taxon>Bacteria</taxon>
        <taxon>Pseudomonadati</taxon>
        <taxon>Bacteroidota</taxon>
        <taxon>Bacteroidia</taxon>
        <taxon>Marinilabiliales</taxon>
        <taxon>Prolixibacteraceae</taxon>
        <taxon>Draconibacterium</taxon>
    </lineage>
</organism>
<accession>A0A9X3F7I8</accession>
<evidence type="ECO:0000313" key="2">
    <source>
        <dbReference type="Proteomes" id="UP001145087"/>
    </source>
</evidence>